<dbReference type="SMART" id="SM00448">
    <property type="entry name" value="REC"/>
    <property type="match status" value="1"/>
</dbReference>
<keyword evidence="1" id="KW-0547">Nucleotide-binding</keyword>
<dbReference type="CDD" id="cd00009">
    <property type="entry name" value="AAA"/>
    <property type="match status" value="1"/>
</dbReference>
<dbReference type="InterPro" id="IPR025943">
    <property type="entry name" value="Sigma_54_int_dom_ATP-bd_2"/>
</dbReference>
<dbReference type="SMART" id="SM00382">
    <property type="entry name" value="AAA"/>
    <property type="match status" value="1"/>
</dbReference>
<evidence type="ECO:0000256" key="1">
    <source>
        <dbReference type="ARBA" id="ARBA00022741"/>
    </source>
</evidence>
<keyword evidence="3" id="KW-0805">Transcription regulation</keyword>
<dbReference type="FunFam" id="1.10.8.60:FF:000014">
    <property type="entry name" value="DNA-binding transcriptional regulator NtrC"/>
    <property type="match status" value="1"/>
</dbReference>
<dbReference type="SUPFAM" id="SSF52540">
    <property type="entry name" value="P-loop containing nucleoside triphosphate hydrolases"/>
    <property type="match status" value="1"/>
</dbReference>
<protein>
    <submittedName>
        <fullName evidence="10">Sigma-54-dependent Fis family transcriptional regulator</fullName>
    </submittedName>
</protein>
<evidence type="ECO:0000256" key="3">
    <source>
        <dbReference type="ARBA" id="ARBA00023015"/>
    </source>
</evidence>
<dbReference type="InterPro" id="IPR002197">
    <property type="entry name" value="HTH_Fis"/>
</dbReference>
<gene>
    <name evidence="10" type="ORF">ENV38_04050</name>
</gene>
<dbReference type="SUPFAM" id="SSF46689">
    <property type="entry name" value="Homeodomain-like"/>
    <property type="match status" value="1"/>
</dbReference>
<dbReference type="Gene3D" id="1.10.8.60">
    <property type="match status" value="1"/>
</dbReference>
<dbReference type="PROSITE" id="PS00676">
    <property type="entry name" value="SIGMA54_INTERACT_2"/>
    <property type="match status" value="1"/>
</dbReference>
<dbReference type="InterPro" id="IPR002078">
    <property type="entry name" value="Sigma_54_int"/>
</dbReference>
<feature type="domain" description="Sigma-54 factor interaction" evidence="8">
    <location>
        <begin position="143"/>
        <end position="372"/>
    </location>
</feature>
<dbReference type="CDD" id="cd00156">
    <property type="entry name" value="REC"/>
    <property type="match status" value="1"/>
</dbReference>
<evidence type="ECO:0000256" key="7">
    <source>
        <dbReference type="PROSITE-ProRule" id="PRU00169"/>
    </source>
</evidence>
<sequence>MAEEYTILVVEDEENARKLLLEYLKESGYKVFGCAAGEEALRFCRENFVDFVLLDIRLPGVSGIDLIPKLKEINPLIKVIMVTALSDVDLVVRAMSMGASDYVVKPVNLEKLLAKIEEIKPKHIEEVELKAIEDISALRLPEFVYTSDKMKKVLFYVVRAARSNAPCLITGETGTGKTALARIIHSLSSRRNGPFVDVHLQSIPETLIESELFGYEKGAFTGADKSYEGLIVRAQGGTLFLDEIGELKREMQVKLLKVIEEKMVRPVGGTQPKKVDFRLITATNRDIKKEVKQGTFREDLYYRINVIEIAVPPLRDRREDIPVLLDYFLKKYSKSEGKEIKGFSKEALKYLLRYDYPGNVRELSNIVERATVMATKNVIDVSDLPEEVVRSSAAHSKFVSGGVTTLPEVLKEIEKNMILEALKEENFVKLRAAKKLGISERVLRYKMKLYGIEDGKGDS</sequence>
<dbReference type="InterPro" id="IPR001789">
    <property type="entry name" value="Sig_transdc_resp-reg_receiver"/>
</dbReference>
<comment type="caution">
    <text evidence="10">The sequence shown here is derived from an EMBL/GenBank/DDBJ whole genome shotgun (WGS) entry which is preliminary data.</text>
</comment>
<keyword evidence="7" id="KW-0597">Phosphoprotein</keyword>
<dbReference type="InterPro" id="IPR025944">
    <property type="entry name" value="Sigma_54_int_dom_CS"/>
</dbReference>
<name>A0A7V3NVB9_UNCW3</name>
<evidence type="ECO:0000259" key="9">
    <source>
        <dbReference type="PROSITE" id="PS50110"/>
    </source>
</evidence>
<organism evidence="10">
    <name type="scientific">candidate division WOR-3 bacterium</name>
    <dbReference type="NCBI Taxonomy" id="2052148"/>
    <lineage>
        <taxon>Bacteria</taxon>
        <taxon>Bacteria division WOR-3</taxon>
    </lineage>
</organism>
<evidence type="ECO:0000256" key="5">
    <source>
        <dbReference type="ARBA" id="ARBA00023159"/>
    </source>
</evidence>
<feature type="domain" description="Response regulatory" evidence="9">
    <location>
        <begin position="6"/>
        <end position="120"/>
    </location>
</feature>
<reference evidence="10" key="1">
    <citation type="journal article" date="2020" name="mSystems">
        <title>Genome- and Community-Level Interaction Insights into Carbon Utilization and Element Cycling Functions of Hydrothermarchaeota in Hydrothermal Sediment.</title>
        <authorList>
            <person name="Zhou Z."/>
            <person name="Liu Y."/>
            <person name="Xu W."/>
            <person name="Pan J."/>
            <person name="Luo Z.H."/>
            <person name="Li M."/>
        </authorList>
    </citation>
    <scope>NUCLEOTIDE SEQUENCE [LARGE SCALE GENOMIC DNA]</scope>
    <source>
        <strain evidence="10">SpSt-754</strain>
    </source>
</reference>
<dbReference type="AlphaFoldDB" id="A0A7V3NVB9"/>
<dbReference type="Pfam" id="PF00072">
    <property type="entry name" value="Response_reg"/>
    <property type="match status" value="1"/>
</dbReference>
<dbReference type="Pfam" id="PF25601">
    <property type="entry name" value="AAA_lid_14"/>
    <property type="match status" value="1"/>
</dbReference>
<dbReference type="Gene3D" id="1.10.10.60">
    <property type="entry name" value="Homeodomain-like"/>
    <property type="match status" value="1"/>
</dbReference>
<dbReference type="GO" id="GO:0006355">
    <property type="term" value="P:regulation of DNA-templated transcription"/>
    <property type="evidence" value="ECO:0007669"/>
    <property type="project" value="InterPro"/>
</dbReference>
<keyword evidence="6" id="KW-0804">Transcription</keyword>
<dbReference type="Gene3D" id="3.40.50.2300">
    <property type="match status" value="1"/>
</dbReference>
<dbReference type="InterPro" id="IPR009057">
    <property type="entry name" value="Homeodomain-like_sf"/>
</dbReference>
<evidence type="ECO:0000256" key="6">
    <source>
        <dbReference type="ARBA" id="ARBA00023163"/>
    </source>
</evidence>
<dbReference type="EMBL" id="DTGD01000150">
    <property type="protein sequence ID" value="HGB36056.1"/>
    <property type="molecule type" value="Genomic_DNA"/>
</dbReference>
<proteinExistence type="predicted"/>
<dbReference type="InterPro" id="IPR011006">
    <property type="entry name" value="CheY-like_superfamily"/>
</dbReference>
<dbReference type="SUPFAM" id="SSF52172">
    <property type="entry name" value="CheY-like"/>
    <property type="match status" value="1"/>
</dbReference>
<evidence type="ECO:0000313" key="10">
    <source>
        <dbReference type="EMBL" id="HGB36056.1"/>
    </source>
</evidence>
<evidence type="ECO:0000256" key="4">
    <source>
        <dbReference type="ARBA" id="ARBA00023125"/>
    </source>
</evidence>
<dbReference type="PROSITE" id="PS50045">
    <property type="entry name" value="SIGMA54_INTERACT_4"/>
    <property type="match status" value="1"/>
</dbReference>
<accession>A0A7V3NVB9</accession>
<dbReference type="Pfam" id="PF02954">
    <property type="entry name" value="HTH_8"/>
    <property type="match status" value="1"/>
</dbReference>
<dbReference type="Gene3D" id="3.40.50.300">
    <property type="entry name" value="P-loop containing nucleotide triphosphate hydrolases"/>
    <property type="match status" value="1"/>
</dbReference>
<dbReference type="InterPro" id="IPR027417">
    <property type="entry name" value="P-loop_NTPase"/>
</dbReference>
<dbReference type="PANTHER" id="PTHR32071">
    <property type="entry name" value="TRANSCRIPTIONAL REGULATORY PROTEIN"/>
    <property type="match status" value="1"/>
</dbReference>
<dbReference type="PROSITE" id="PS00688">
    <property type="entry name" value="SIGMA54_INTERACT_3"/>
    <property type="match status" value="1"/>
</dbReference>
<evidence type="ECO:0000256" key="2">
    <source>
        <dbReference type="ARBA" id="ARBA00022840"/>
    </source>
</evidence>
<keyword evidence="2" id="KW-0067">ATP-binding</keyword>
<dbReference type="FunFam" id="3.40.50.300:FF:000006">
    <property type="entry name" value="DNA-binding transcriptional regulator NtrC"/>
    <property type="match status" value="1"/>
</dbReference>
<evidence type="ECO:0000259" key="8">
    <source>
        <dbReference type="PROSITE" id="PS50045"/>
    </source>
</evidence>
<dbReference type="InterPro" id="IPR058031">
    <property type="entry name" value="AAA_lid_NorR"/>
</dbReference>
<dbReference type="PROSITE" id="PS50110">
    <property type="entry name" value="RESPONSE_REGULATORY"/>
    <property type="match status" value="1"/>
</dbReference>
<dbReference type="PRINTS" id="PR01590">
    <property type="entry name" value="HTHFIS"/>
</dbReference>
<keyword evidence="4" id="KW-0238">DNA-binding</keyword>
<keyword evidence="5" id="KW-0010">Activator</keyword>
<feature type="modified residue" description="4-aspartylphosphate" evidence="7">
    <location>
        <position position="55"/>
    </location>
</feature>
<dbReference type="InterPro" id="IPR003593">
    <property type="entry name" value="AAA+_ATPase"/>
</dbReference>
<dbReference type="GO" id="GO:0000160">
    <property type="term" value="P:phosphorelay signal transduction system"/>
    <property type="evidence" value="ECO:0007669"/>
    <property type="project" value="InterPro"/>
</dbReference>
<dbReference type="GO" id="GO:0043565">
    <property type="term" value="F:sequence-specific DNA binding"/>
    <property type="evidence" value="ECO:0007669"/>
    <property type="project" value="InterPro"/>
</dbReference>
<dbReference type="Pfam" id="PF00158">
    <property type="entry name" value="Sigma54_activat"/>
    <property type="match status" value="1"/>
</dbReference>
<dbReference type="GO" id="GO:0005524">
    <property type="term" value="F:ATP binding"/>
    <property type="evidence" value="ECO:0007669"/>
    <property type="project" value="UniProtKB-KW"/>
</dbReference>